<evidence type="ECO:0000256" key="9">
    <source>
        <dbReference type="ARBA" id="ARBA00023180"/>
    </source>
</evidence>
<dbReference type="FunFam" id="3.40.50.1820:FF:000093">
    <property type="entry name" value="protein ABHD14A isoform X1"/>
    <property type="match status" value="1"/>
</dbReference>
<evidence type="ECO:0000256" key="11">
    <source>
        <dbReference type="ARBA" id="ARBA00056841"/>
    </source>
</evidence>
<accession>A0A8C2MLD1</accession>
<keyword evidence="8" id="KW-0472">Membrane</keyword>
<evidence type="ECO:0000256" key="2">
    <source>
        <dbReference type="ARBA" id="ARBA00004606"/>
    </source>
</evidence>
<evidence type="ECO:0000313" key="15">
    <source>
        <dbReference type="Ensembl" id="ENSCGRP00001020577.1"/>
    </source>
</evidence>
<dbReference type="Proteomes" id="UP000694386">
    <property type="component" value="Unplaced"/>
</dbReference>
<dbReference type="AlphaFoldDB" id="A0A8C2MLD1"/>
<name>A0A8C2MLD1_CRIGR</name>
<protein>
    <recommendedName>
        <fullName evidence="12">Protein ABHD14A</fullName>
    </recommendedName>
    <alternativeName>
        <fullName evidence="13">Alpha/beta hydrolase domain-containing protein 14A</fullName>
    </alternativeName>
</protein>
<dbReference type="PANTHER" id="PTHR46197:SF1">
    <property type="entry name" value="PROTEIN ABHD14A"/>
    <property type="match status" value="1"/>
</dbReference>
<keyword evidence="4" id="KW-0812">Transmembrane</keyword>
<evidence type="ECO:0000256" key="14">
    <source>
        <dbReference type="SAM" id="SignalP"/>
    </source>
</evidence>
<evidence type="ECO:0000256" key="13">
    <source>
        <dbReference type="ARBA" id="ARBA00079023"/>
    </source>
</evidence>
<dbReference type="Gene3D" id="3.40.50.1820">
    <property type="entry name" value="alpha/beta hydrolase"/>
    <property type="match status" value="1"/>
</dbReference>
<dbReference type="PANTHER" id="PTHR46197">
    <property type="entry name" value="PROTEIN ABHD14B-LIKE"/>
    <property type="match status" value="1"/>
</dbReference>
<comment type="similarity">
    <text evidence="10">Belongs to the AB hydrolase superfamily. ABHD14 family.</text>
</comment>
<dbReference type="GO" id="GO:0005737">
    <property type="term" value="C:cytoplasm"/>
    <property type="evidence" value="ECO:0007669"/>
    <property type="project" value="UniProtKB-SubCell"/>
</dbReference>
<proteinExistence type="inferred from homology"/>
<sequence length="259" mass="28960">MSRYQAALLGLGLLLMFLLYVGLPGPPEQTSQLWRGPNITVLAGLTRGHSQIFYREVLPLQQAHRAEVVFLHGKAFNSHIWEQLGTLQLLSKRGYRAVAIDLPGEYPPHSIPMSCLLLFPGFGNSAPSQEASTEAGRAKLLKQVLRDLEVQNAVLVSPSLSGSYALPFLMRSHHQLRGFVPIAPTSTRNYTKEQFWAVKTPTLIMFGELDHTLARESLQQLHHLPNHSVVKLYKAGHACYLHSPEAFHHALLEFLDHLP</sequence>
<evidence type="ECO:0000256" key="7">
    <source>
        <dbReference type="ARBA" id="ARBA00022989"/>
    </source>
</evidence>
<dbReference type="InterPro" id="IPR029058">
    <property type="entry name" value="AB_hydrolase_fold"/>
</dbReference>
<evidence type="ECO:0000256" key="8">
    <source>
        <dbReference type="ARBA" id="ARBA00023136"/>
    </source>
</evidence>
<evidence type="ECO:0000256" key="3">
    <source>
        <dbReference type="ARBA" id="ARBA00022490"/>
    </source>
</evidence>
<evidence type="ECO:0000256" key="10">
    <source>
        <dbReference type="ARBA" id="ARBA00037942"/>
    </source>
</evidence>
<dbReference type="SUPFAM" id="SSF53474">
    <property type="entry name" value="alpha/beta-Hydrolases"/>
    <property type="match status" value="1"/>
</dbReference>
<evidence type="ECO:0000256" key="12">
    <source>
        <dbReference type="ARBA" id="ARBA00073591"/>
    </source>
</evidence>
<keyword evidence="6" id="KW-0735">Signal-anchor</keyword>
<evidence type="ECO:0000313" key="16">
    <source>
        <dbReference type="Proteomes" id="UP000694386"/>
    </source>
</evidence>
<keyword evidence="5" id="KW-0378">Hydrolase</keyword>
<feature type="signal peptide" evidence="14">
    <location>
        <begin position="1"/>
        <end position="24"/>
    </location>
</feature>
<organism evidence="15 16">
    <name type="scientific">Cricetulus griseus</name>
    <name type="common">Chinese hamster</name>
    <name type="synonym">Cricetulus barabensis griseus</name>
    <dbReference type="NCBI Taxonomy" id="10029"/>
    <lineage>
        <taxon>Eukaryota</taxon>
        <taxon>Metazoa</taxon>
        <taxon>Chordata</taxon>
        <taxon>Craniata</taxon>
        <taxon>Vertebrata</taxon>
        <taxon>Euteleostomi</taxon>
        <taxon>Mammalia</taxon>
        <taxon>Eutheria</taxon>
        <taxon>Euarchontoglires</taxon>
        <taxon>Glires</taxon>
        <taxon>Rodentia</taxon>
        <taxon>Myomorpha</taxon>
        <taxon>Muroidea</taxon>
        <taxon>Cricetidae</taxon>
        <taxon>Cricetinae</taxon>
        <taxon>Cricetulus</taxon>
    </lineage>
</organism>
<feature type="chain" id="PRO_5034035830" description="Protein ABHD14A" evidence="14">
    <location>
        <begin position="25"/>
        <end position="259"/>
    </location>
</feature>
<dbReference type="Ensembl" id="ENSCGRT00001024821.1">
    <property type="protein sequence ID" value="ENSCGRP00001020577.1"/>
    <property type="gene ID" value="ENSCGRG00001019687.1"/>
</dbReference>
<evidence type="ECO:0000256" key="6">
    <source>
        <dbReference type="ARBA" id="ARBA00022968"/>
    </source>
</evidence>
<keyword evidence="14" id="KW-0732">Signal</keyword>
<evidence type="ECO:0000256" key="1">
    <source>
        <dbReference type="ARBA" id="ARBA00004496"/>
    </source>
</evidence>
<keyword evidence="3" id="KW-0963">Cytoplasm</keyword>
<comment type="function">
    <text evidence="11">Possible role in granule neuron development.</text>
</comment>
<dbReference type="GO" id="GO:0016787">
    <property type="term" value="F:hydrolase activity"/>
    <property type="evidence" value="ECO:0007669"/>
    <property type="project" value="UniProtKB-KW"/>
</dbReference>
<keyword evidence="7" id="KW-1133">Transmembrane helix</keyword>
<dbReference type="SMR" id="A0A8C2MLD1"/>
<keyword evidence="9" id="KW-0325">Glycoprotein</keyword>
<dbReference type="GO" id="GO:0016020">
    <property type="term" value="C:membrane"/>
    <property type="evidence" value="ECO:0007669"/>
    <property type="project" value="UniProtKB-SubCell"/>
</dbReference>
<evidence type="ECO:0000256" key="5">
    <source>
        <dbReference type="ARBA" id="ARBA00022801"/>
    </source>
</evidence>
<reference evidence="15" key="1">
    <citation type="submission" date="2025-08" db="UniProtKB">
        <authorList>
            <consortium name="Ensembl"/>
        </authorList>
    </citation>
    <scope>IDENTIFICATION</scope>
</reference>
<evidence type="ECO:0000256" key="4">
    <source>
        <dbReference type="ARBA" id="ARBA00022692"/>
    </source>
</evidence>
<comment type="subcellular location">
    <subcellularLocation>
        <location evidence="1">Cytoplasm</location>
    </subcellularLocation>
    <subcellularLocation>
        <location evidence="2">Membrane</location>
        <topology evidence="2">Single-pass type II membrane protein</topology>
    </subcellularLocation>
</comment>
<reference evidence="15" key="2">
    <citation type="submission" date="2025-09" db="UniProtKB">
        <authorList>
            <consortium name="Ensembl"/>
        </authorList>
    </citation>
    <scope>IDENTIFICATION</scope>
</reference>